<keyword evidence="4" id="KW-1185">Reference proteome</keyword>
<keyword evidence="1" id="KW-0238">DNA-binding</keyword>
<evidence type="ECO:0000313" key="4">
    <source>
        <dbReference type="Proteomes" id="UP001499854"/>
    </source>
</evidence>
<gene>
    <name evidence="3" type="ORF">GCM10009838_66220</name>
</gene>
<protein>
    <recommendedName>
        <fullName evidence="2">HTH araC/xylS-type domain-containing protein</fullName>
    </recommendedName>
</protein>
<reference evidence="3 4" key="1">
    <citation type="journal article" date="2019" name="Int. J. Syst. Evol. Microbiol.">
        <title>The Global Catalogue of Microorganisms (GCM) 10K type strain sequencing project: providing services to taxonomists for standard genome sequencing and annotation.</title>
        <authorList>
            <consortium name="The Broad Institute Genomics Platform"/>
            <consortium name="The Broad Institute Genome Sequencing Center for Infectious Disease"/>
            <person name="Wu L."/>
            <person name="Ma J."/>
        </authorList>
    </citation>
    <scope>NUCLEOTIDE SEQUENCE [LARGE SCALE GENOMIC DNA]</scope>
    <source>
        <strain evidence="3 4">JCM 16013</strain>
    </source>
</reference>
<accession>A0ABN2SV05</accession>
<organism evidence="3 4">
    <name type="scientific">Catenulispora subtropica</name>
    <dbReference type="NCBI Taxonomy" id="450798"/>
    <lineage>
        <taxon>Bacteria</taxon>
        <taxon>Bacillati</taxon>
        <taxon>Actinomycetota</taxon>
        <taxon>Actinomycetes</taxon>
        <taxon>Catenulisporales</taxon>
        <taxon>Catenulisporaceae</taxon>
        <taxon>Catenulispora</taxon>
    </lineage>
</organism>
<dbReference type="Pfam" id="PF12833">
    <property type="entry name" value="HTH_18"/>
    <property type="match status" value="1"/>
</dbReference>
<dbReference type="Pfam" id="PF12625">
    <property type="entry name" value="Arabinose_bd"/>
    <property type="match status" value="1"/>
</dbReference>
<proteinExistence type="predicted"/>
<dbReference type="Proteomes" id="UP001499854">
    <property type="component" value="Unassembled WGS sequence"/>
</dbReference>
<feature type="domain" description="HTH araC/xylS-type" evidence="2">
    <location>
        <begin position="283"/>
        <end position="363"/>
    </location>
</feature>
<evidence type="ECO:0000259" key="2">
    <source>
        <dbReference type="SMART" id="SM00342"/>
    </source>
</evidence>
<comment type="caution">
    <text evidence="3">The sequence shown here is derived from an EMBL/GenBank/DDBJ whole genome shotgun (WGS) entry which is preliminary data.</text>
</comment>
<dbReference type="EMBL" id="BAAAQM010000049">
    <property type="protein sequence ID" value="GAA1993017.1"/>
    <property type="molecule type" value="Genomic_DNA"/>
</dbReference>
<sequence>MRTLYSSSGPGIRRPAPVAGPASVAGTVAAPLVRPLLAAVSPIGGERTRLGRLPGLNPSALADDLTRIPSVSVVPVWEALTSVEDGRAITAAVLDGLPMGALGVWDQLFAAGRTLLDGLRDALDLWCVVGDPAVTSFEVVADGALVTVRHLASAADPGVAALRTRCTLGLLGRRLAAAGRTAVTPVRAAFVQPAPRRHRGPEGPTGSAALAELFGTANLDFGAGADTVTFLAADLTRPLPDHRPGLSEMLREYATMRLQASRPVASWLDLFRAHLEAGVNQGAPSLAALARAMASSPRTVQRRLGEHGTTWRAEVDLARAAHAAQLRESDLTMRSMAARMGYSDGRALRRAMRRWHEAPQRGA</sequence>
<name>A0ABN2SV05_9ACTN</name>
<dbReference type="Gene3D" id="1.10.10.60">
    <property type="entry name" value="Homeodomain-like"/>
    <property type="match status" value="1"/>
</dbReference>
<dbReference type="InterPro" id="IPR032687">
    <property type="entry name" value="AraC-type_N"/>
</dbReference>
<dbReference type="PANTHER" id="PTHR47894">
    <property type="entry name" value="HTH-TYPE TRANSCRIPTIONAL REGULATOR GADX"/>
    <property type="match status" value="1"/>
</dbReference>
<dbReference type="InterPro" id="IPR018060">
    <property type="entry name" value="HTH_AraC"/>
</dbReference>
<dbReference type="RefSeq" id="WP_344661104.1">
    <property type="nucleotide sequence ID" value="NZ_BAAAQM010000049.1"/>
</dbReference>
<dbReference type="PANTHER" id="PTHR47894:SF1">
    <property type="entry name" value="HTH-TYPE TRANSCRIPTIONAL REGULATOR VQSM"/>
    <property type="match status" value="1"/>
</dbReference>
<evidence type="ECO:0000256" key="1">
    <source>
        <dbReference type="ARBA" id="ARBA00023125"/>
    </source>
</evidence>
<dbReference type="SMART" id="SM00342">
    <property type="entry name" value="HTH_ARAC"/>
    <property type="match status" value="1"/>
</dbReference>
<evidence type="ECO:0000313" key="3">
    <source>
        <dbReference type="EMBL" id="GAA1993017.1"/>
    </source>
</evidence>